<proteinExistence type="predicted"/>
<organism evidence="1">
    <name type="scientific">Clostridioides difficile</name>
    <name type="common">Peptoclostridium difficile</name>
    <dbReference type="NCBI Taxonomy" id="1496"/>
    <lineage>
        <taxon>Bacteria</taxon>
        <taxon>Bacillati</taxon>
        <taxon>Bacillota</taxon>
        <taxon>Clostridia</taxon>
        <taxon>Peptostreptococcales</taxon>
        <taxon>Peptostreptococcaceae</taxon>
        <taxon>Clostridioides</taxon>
    </lineage>
</organism>
<reference evidence="1" key="1">
    <citation type="submission" date="2018-06" db="EMBL/GenBank/DDBJ databases">
        <authorList>
            <consortium name="Pathogen Informatics"/>
            <person name="Doyle S."/>
        </authorList>
    </citation>
    <scope>NUCLEOTIDE SEQUENCE</scope>
    <source>
        <strain evidence="1">NCTC13307</strain>
    </source>
</reference>
<dbReference type="AlphaFoldDB" id="A0A381KMR7"/>
<dbReference type="EMBL" id="UFWD01000004">
    <property type="protein sequence ID" value="SUY84187.1"/>
    <property type="molecule type" value="Genomic_DNA"/>
</dbReference>
<sequence>MNRNNFSHEIIEPIDNLDVNFKLFDDSGSYVANHWHNSLEIIYITSGDLQIKHGGLHL</sequence>
<evidence type="ECO:0000313" key="1">
    <source>
        <dbReference type="EMBL" id="SUY84187.1"/>
    </source>
</evidence>
<name>A0A381KMR7_CLODI</name>
<gene>
    <name evidence="1" type="ORF">NCTC13307_05056</name>
</gene>
<accession>A0A381KMR7</accession>
<protein>
    <submittedName>
        <fullName evidence="1">AraC family transcriptional regulator</fullName>
    </submittedName>
</protein>